<evidence type="ECO:0000256" key="1">
    <source>
        <dbReference type="ARBA" id="ARBA00023015"/>
    </source>
</evidence>
<dbReference type="Pfam" id="PF00196">
    <property type="entry name" value="GerE"/>
    <property type="match status" value="1"/>
</dbReference>
<name>A0A9W6B5S8_9FLAO</name>
<dbReference type="PROSITE" id="PS50043">
    <property type="entry name" value="HTH_LUXR_2"/>
    <property type="match status" value="1"/>
</dbReference>
<keyword evidence="6" id="KW-1185">Reference proteome</keyword>
<dbReference type="GO" id="GO:0003677">
    <property type="term" value="F:DNA binding"/>
    <property type="evidence" value="ECO:0007669"/>
    <property type="project" value="UniProtKB-KW"/>
</dbReference>
<gene>
    <name evidence="5" type="ORF">NBRC110019_21940</name>
</gene>
<dbReference type="AlphaFoldDB" id="A0A9W6B5S8"/>
<evidence type="ECO:0000256" key="3">
    <source>
        <dbReference type="ARBA" id="ARBA00023163"/>
    </source>
</evidence>
<reference evidence="5" key="1">
    <citation type="submission" date="2022-07" db="EMBL/GenBank/DDBJ databases">
        <title>Taxonomy of Novel Oxalotrophic and Methylotrophic Bacteria.</title>
        <authorList>
            <person name="Sahin N."/>
            <person name="Tani A."/>
        </authorList>
    </citation>
    <scope>NUCLEOTIDE SEQUENCE</scope>
    <source>
        <strain evidence="5">AM327</strain>
    </source>
</reference>
<dbReference type="PANTHER" id="PTHR44688">
    <property type="entry name" value="DNA-BINDING TRANSCRIPTIONAL ACTIVATOR DEVR_DOSR"/>
    <property type="match status" value="1"/>
</dbReference>
<dbReference type="Gene3D" id="1.10.10.10">
    <property type="entry name" value="Winged helix-like DNA-binding domain superfamily/Winged helix DNA-binding domain"/>
    <property type="match status" value="1"/>
</dbReference>
<organism evidence="5 6">
    <name type="scientific">Neptunitalea chrysea</name>
    <dbReference type="NCBI Taxonomy" id="1647581"/>
    <lineage>
        <taxon>Bacteria</taxon>
        <taxon>Pseudomonadati</taxon>
        <taxon>Bacteroidota</taxon>
        <taxon>Flavobacteriia</taxon>
        <taxon>Flavobacteriales</taxon>
        <taxon>Flavobacteriaceae</taxon>
        <taxon>Neptunitalea</taxon>
    </lineage>
</organism>
<keyword evidence="3" id="KW-0804">Transcription</keyword>
<dbReference type="InterPro" id="IPR036388">
    <property type="entry name" value="WH-like_DNA-bd_sf"/>
</dbReference>
<accession>A0A9W6B5S8</accession>
<dbReference type="SMART" id="SM00421">
    <property type="entry name" value="HTH_LUXR"/>
    <property type="match status" value="1"/>
</dbReference>
<comment type="caution">
    <text evidence="5">The sequence shown here is derived from an EMBL/GenBank/DDBJ whole genome shotgun (WGS) entry which is preliminary data.</text>
</comment>
<feature type="domain" description="HTH luxR-type" evidence="4">
    <location>
        <begin position="41"/>
        <end position="108"/>
    </location>
</feature>
<proteinExistence type="predicted"/>
<dbReference type="PRINTS" id="PR00038">
    <property type="entry name" value="HTHLUXR"/>
</dbReference>
<evidence type="ECO:0000259" key="4">
    <source>
        <dbReference type="PROSITE" id="PS50043"/>
    </source>
</evidence>
<dbReference type="Proteomes" id="UP001143545">
    <property type="component" value="Unassembled WGS sequence"/>
</dbReference>
<dbReference type="EMBL" id="BRVP01000014">
    <property type="protein sequence ID" value="GLB53154.1"/>
    <property type="molecule type" value="Genomic_DNA"/>
</dbReference>
<dbReference type="GO" id="GO:0006355">
    <property type="term" value="P:regulation of DNA-templated transcription"/>
    <property type="evidence" value="ECO:0007669"/>
    <property type="project" value="InterPro"/>
</dbReference>
<dbReference type="CDD" id="cd06170">
    <property type="entry name" value="LuxR_C_like"/>
    <property type="match status" value="1"/>
</dbReference>
<sequence length="111" mass="12535">MAVIFTGLGIWIAGKLTKPKVETRVVEKEVYIIPKETFTINTQQLETLEITKRELEILQFMALGHTNQEIASELFVSVSTVKSHNQNLFAKLEVQRRTQAVGKAKRLGLVP</sequence>
<dbReference type="PROSITE" id="PS00622">
    <property type="entry name" value="HTH_LUXR_1"/>
    <property type="match status" value="1"/>
</dbReference>
<evidence type="ECO:0000313" key="5">
    <source>
        <dbReference type="EMBL" id="GLB53154.1"/>
    </source>
</evidence>
<evidence type="ECO:0000313" key="6">
    <source>
        <dbReference type="Proteomes" id="UP001143545"/>
    </source>
</evidence>
<dbReference type="InterPro" id="IPR016032">
    <property type="entry name" value="Sig_transdc_resp-reg_C-effctor"/>
</dbReference>
<evidence type="ECO:0000256" key="2">
    <source>
        <dbReference type="ARBA" id="ARBA00023125"/>
    </source>
</evidence>
<dbReference type="SUPFAM" id="SSF46894">
    <property type="entry name" value="C-terminal effector domain of the bipartite response regulators"/>
    <property type="match status" value="1"/>
</dbReference>
<dbReference type="InterPro" id="IPR000792">
    <property type="entry name" value="Tscrpt_reg_LuxR_C"/>
</dbReference>
<keyword evidence="2" id="KW-0238">DNA-binding</keyword>
<keyword evidence="1" id="KW-0805">Transcription regulation</keyword>
<protein>
    <recommendedName>
        <fullName evidence="4">HTH luxR-type domain-containing protein</fullName>
    </recommendedName>
</protein>
<dbReference type="PANTHER" id="PTHR44688:SF16">
    <property type="entry name" value="DNA-BINDING TRANSCRIPTIONAL ACTIVATOR DEVR_DOSR"/>
    <property type="match status" value="1"/>
</dbReference>